<dbReference type="AlphaFoldDB" id="A0A1R3H2P1"/>
<name>A0A1R3H2P1_9ROSI</name>
<protein>
    <submittedName>
        <fullName evidence="2">Uncharacterized protein</fullName>
    </submittedName>
</protein>
<organism evidence="2 3">
    <name type="scientific">Corchorus olitorius</name>
    <dbReference type="NCBI Taxonomy" id="93759"/>
    <lineage>
        <taxon>Eukaryota</taxon>
        <taxon>Viridiplantae</taxon>
        <taxon>Streptophyta</taxon>
        <taxon>Embryophyta</taxon>
        <taxon>Tracheophyta</taxon>
        <taxon>Spermatophyta</taxon>
        <taxon>Magnoliopsida</taxon>
        <taxon>eudicotyledons</taxon>
        <taxon>Gunneridae</taxon>
        <taxon>Pentapetalae</taxon>
        <taxon>rosids</taxon>
        <taxon>malvids</taxon>
        <taxon>Malvales</taxon>
        <taxon>Malvaceae</taxon>
        <taxon>Grewioideae</taxon>
        <taxon>Apeibeae</taxon>
        <taxon>Corchorus</taxon>
    </lineage>
</organism>
<dbReference type="Proteomes" id="UP000187203">
    <property type="component" value="Unassembled WGS sequence"/>
</dbReference>
<accession>A0A1R3H2P1</accession>
<keyword evidence="3" id="KW-1185">Reference proteome</keyword>
<dbReference type="EMBL" id="AWUE01020896">
    <property type="protein sequence ID" value="OMO64635.1"/>
    <property type="molecule type" value="Genomic_DNA"/>
</dbReference>
<comment type="caution">
    <text evidence="2">The sequence shown here is derived from an EMBL/GenBank/DDBJ whole genome shotgun (WGS) entry which is preliminary data.</text>
</comment>
<evidence type="ECO:0000313" key="3">
    <source>
        <dbReference type="Proteomes" id="UP000187203"/>
    </source>
</evidence>
<gene>
    <name evidence="2" type="ORF">COLO4_31977</name>
</gene>
<reference evidence="3" key="1">
    <citation type="submission" date="2013-09" db="EMBL/GenBank/DDBJ databases">
        <title>Corchorus olitorius genome sequencing.</title>
        <authorList>
            <person name="Alam M."/>
            <person name="Haque M.S."/>
            <person name="Islam M.S."/>
            <person name="Emdad E.M."/>
            <person name="Islam M.M."/>
            <person name="Ahmed B."/>
            <person name="Halim A."/>
            <person name="Hossen Q.M.M."/>
            <person name="Hossain M.Z."/>
            <person name="Ahmed R."/>
            <person name="Khan M.M."/>
            <person name="Islam R."/>
            <person name="Rashid M.M."/>
            <person name="Khan S.A."/>
            <person name="Rahman M.S."/>
            <person name="Alam M."/>
            <person name="Yahiya A.S."/>
            <person name="Khan M.S."/>
            <person name="Azam M.S."/>
            <person name="Haque T."/>
            <person name="Lashkar M.Z.H."/>
            <person name="Akhand A.I."/>
            <person name="Morshed G."/>
            <person name="Roy S."/>
            <person name="Uddin K.S."/>
            <person name="Rabeya T."/>
            <person name="Hossain A.S."/>
            <person name="Chowdhury A."/>
            <person name="Snigdha A.R."/>
            <person name="Mortoza M.S."/>
            <person name="Matin S.A."/>
            <person name="Hoque S.M.E."/>
            <person name="Islam M.K."/>
            <person name="Roy D.K."/>
            <person name="Haider R."/>
            <person name="Moosa M.M."/>
            <person name="Elias S.M."/>
            <person name="Hasan A.M."/>
            <person name="Jahan S."/>
            <person name="Shafiuddin M."/>
            <person name="Mahmood N."/>
            <person name="Shommy N.S."/>
        </authorList>
    </citation>
    <scope>NUCLEOTIDE SEQUENCE [LARGE SCALE GENOMIC DNA]</scope>
    <source>
        <strain evidence="3">cv. O-4</strain>
    </source>
</reference>
<feature type="region of interest" description="Disordered" evidence="1">
    <location>
        <begin position="81"/>
        <end position="101"/>
    </location>
</feature>
<proteinExistence type="predicted"/>
<sequence length="101" mass="10949">MEGGGGCEVVKGEESVVVVKGVGGSVSRVEREYSVLRMGRERVGSYRERRSCCEQCNCEGDILREKKLPQLCVMEVVEDDKNGRGNGVAKNLGEPSLPSTT</sequence>
<evidence type="ECO:0000256" key="1">
    <source>
        <dbReference type="SAM" id="MobiDB-lite"/>
    </source>
</evidence>
<evidence type="ECO:0000313" key="2">
    <source>
        <dbReference type="EMBL" id="OMO64635.1"/>
    </source>
</evidence>